<accession>A0A1I5VX19</accession>
<name>A0A1I5VX19_9BACI</name>
<dbReference type="Pfam" id="PF09547">
    <property type="entry name" value="SpoIVA_ATPase"/>
    <property type="match status" value="1"/>
</dbReference>
<dbReference type="GO" id="GO:0005524">
    <property type="term" value="F:ATP binding"/>
    <property type="evidence" value="ECO:0007669"/>
    <property type="project" value="InterPro"/>
</dbReference>
<evidence type="ECO:0000259" key="2">
    <source>
        <dbReference type="Pfam" id="PF20438"/>
    </source>
</evidence>
<gene>
    <name evidence="4" type="ORF">SAMN05421670_1005</name>
</gene>
<dbReference type="RefSeq" id="WP_093534765.1">
    <property type="nucleotide sequence ID" value="NZ_CP183885.1"/>
</dbReference>
<dbReference type="NCBIfam" id="TIGR02836">
    <property type="entry name" value="spore_IV_A"/>
    <property type="match status" value="1"/>
</dbReference>
<dbReference type="InterPro" id="IPR014201">
    <property type="entry name" value="Spore_IV_A"/>
</dbReference>
<dbReference type="Gene3D" id="3.40.50.300">
    <property type="entry name" value="P-loop containing nucleotide triphosphate hydrolases"/>
    <property type="match status" value="1"/>
</dbReference>
<proteinExistence type="predicted"/>
<keyword evidence="5" id="KW-1185">Reference proteome</keyword>
<sequence>MSSKLYEQIAERTNGDVYIGVVGPVRVGKSTFVKRVMELVVIPNIQEEAERLRAQDELPQSSPGNVIMTAEPKFVPAHGTNIHLGEDQLRLQIRLVDCVGYMIDGIKTHSGEEGQKLVHTPWHSEAIPFEEAARIGTDKVIRDHSTIGIVVTTDGSVNNIPRMAVESAEQQIITQLKEIGKPFVIVLNSKNPGHLETIQLSEELQRQHEVPVIATAVDRMTAEEIQYILQQALYEFPITDIELVKPDWTDVLEPDHFVNNAITSSLQEWLQLVSKMKDVKELASRFKQVPFIQSAEVVEANPGRGSACIQIGLKPEVFQEVCDEWLDEPIESKKDWLLFVKEASTAKKAYNKFSEALEAAKKHGYGVSLPTIQDFQPTAPEIIKQNNFYGVSLKAKAASLHIIRVDMEAEFAPLIGSEFHSQQLLKDLKHGFLHDRDALWQTQVFGTSLVEVLKESLRYKTESVSDVAKKRMRETIERMVNEGDRGMVTFIL</sequence>
<dbReference type="Pfam" id="PF20439">
    <property type="entry name" value="SpoIVA_C"/>
    <property type="match status" value="1"/>
</dbReference>
<protein>
    <submittedName>
        <fullName evidence="4">Stage IV sporulation protein A</fullName>
    </submittedName>
</protein>
<dbReference type="CDD" id="cd00882">
    <property type="entry name" value="Ras_like_GTPase"/>
    <property type="match status" value="1"/>
</dbReference>
<dbReference type="InterPro" id="IPR046841">
    <property type="entry name" value="SpoIVA_middle"/>
</dbReference>
<dbReference type="Pfam" id="PF20438">
    <property type="entry name" value="SpoIVA_middle"/>
    <property type="match status" value="1"/>
</dbReference>
<evidence type="ECO:0000259" key="3">
    <source>
        <dbReference type="Pfam" id="PF20439"/>
    </source>
</evidence>
<dbReference type="Proteomes" id="UP000198734">
    <property type="component" value="Unassembled WGS sequence"/>
</dbReference>
<dbReference type="GO" id="GO:0043934">
    <property type="term" value="P:sporulation"/>
    <property type="evidence" value="ECO:0007669"/>
    <property type="project" value="InterPro"/>
</dbReference>
<dbReference type="OrthoDB" id="9761464at2"/>
<dbReference type="EMBL" id="FOXU01000001">
    <property type="protein sequence ID" value="SFQ11963.1"/>
    <property type="molecule type" value="Genomic_DNA"/>
</dbReference>
<dbReference type="InterPro" id="IPR046842">
    <property type="entry name" value="SpoIVA_ATPase"/>
</dbReference>
<feature type="domain" description="Stage IV sporulation protein A ATPase" evidence="1">
    <location>
        <begin position="4"/>
        <end position="237"/>
    </location>
</feature>
<dbReference type="InterPro" id="IPR046840">
    <property type="entry name" value="SpoIVA_C"/>
</dbReference>
<organism evidence="4 5">
    <name type="scientific">Psychrobacillus psychrotolerans</name>
    <dbReference type="NCBI Taxonomy" id="126156"/>
    <lineage>
        <taxon>Bacteria</taxon>
        <taxon>Bacillati</taxon>
        <taxon>Bacillota</taxon>
        <taxon>Bacilli</taxon>
        <taxon>Bacillales</taxon>
        <taxon>Bacillaceae</taxon>
        <taxon>Psychrobacillus</taxon>
    </lineage>
</organism>
<dbReference type="InterPro" id="IPR027417">
    <property type="entry name" value="P-loop_NTPase"/>
</dbReference>
<evidence type="ECO:0000259" key="1">
    <source>
        <dbReference type="Pfam" id="PF09547"/>
    </source>
</evidence>
<feature type="domain" description="Sporulation stage IV protein A C-terminal" evidence="3">
    <location>
        <begin position="418"/>
        <end position="492"/>
    </location>
</feature>
<dbReference type="AlphaFoldDB" id="A0A1I5VX19"/>
<dbReference type="GO" id="GO:0016887">
    <property type="term" value="F:ATP hydrolysis activity"/>
    <property type="evidence" value="ECO:0007669"/>
    <property type="project" value="InterPro"/>
</dbReference>
<dbReference type="STRING" id="126156.SAMN05421670_1005"/>
<feature type="domain" description="Stage IV sporulation protein A middle" evidence="2">
    <location>
        <begin position="238"/>
        <end position="416"/>
    </location>
</feature>
<evidence type="ECO:0000313" key="5">
    <source>
        <dbReference type="Proteomes" id="UP000198734"/>
    </source>
</evidence>
<dbReference type="SUPFAM" id="SSF52540">
    <property type="entry name" value="P-loop containing nucleoside triphosphate hydrolases"/>
    <property type="match status" value="1"/>
</dbReference>
<evidence type="ECO:0000313" key="4">
    <source>
        <dbReference type="EMBL" id="SFQ11963.1"/>
    </source>
</evidence>
<reference evidence="5" key="1">
    <citation type="submission" date="2016-10" db="EMBL/GenBank/DDBJ databases">
        <authorList>
            <person name="Varghese N."/>
            <person name="Submissions S."/>
        </authorList>
    </citation>
    <scope>NUCLEOTIDE SEQUENCE [LARGE SCALE GENOMIC DNA]</scope>
    <source>
        <strain evidence="5">DSM 11706</strain>
    </source>
</reference>